<evidence type="ECO:0000259" key="4">
    <source>
        <dbReference type="PROSITE" id="PS50089"/>
    </source>
</evidence>
<dbReference type="PANTHER" id="PTHR16517:SF7">
    <property type="entry name" value="PROTEIN KING TUBBY"/>
    <property type="match status" value="1"/>
</dbReference>
<dbReference type="Pfam" id="PF13639">
    <property type="entry name" value="zf-RING_2"/>
    <property type="match status" value="1"/>
</dbReference>
<feature type="compositionally biased region" description="Basic and acidic residues" evidence="2">
    <location>
        <begin position="158"/>
        <end position="174"/>
    </location>
</feature>
<gene>
    <name evidence="5" type="ORF">JG687_00007651</name>
</gene>
<feature type="transmembrane region" description="Helical" evidence="3">
    <location>
        <begin position="827"/>
        <end position="846"/>
    </location>
</feature>
<reference evidence="5" key="1">
    <citation type="submission" date="2021-01" db="EMBL/GenBank/DDBJ databases">
        <title>Phytophthora aleatoria, a newly-described species from Pinus radiata is distinct from Phytophthora cactorum isolates based on comparative genomics.</title>
        <authorList>
            <person name="Mcdougal R."/>
            <person name="Panda P."/>
            <person name="Williams N."/>
            <person name="Studholme D.J."/>
        </authorList>
    </citation>
    <scope>NUCLEOTIDE SEQUENCE</scope>
    <source>
        <strain evidence="5">NZFS 3830</strain>
    </source>
</reference>
<protein>
    <recommendedName>
        <fullName evidence="4">RING-type domain-containing protein</fullName>
    </recommendedName>
</protein>
<sequence>MSASPPENAPSGAVSPPRRESEDARDVMRNYERSLTEAVLSPLSSASRSPRNVAHSVAMRSINAGEARGASARHMSPRAVHHSPDAFADAPPVALTMFSPRRRALSAQKQTLDAANVRVDLGEEEEGKAEEEEGDGEVDTLRPHDRISDEGFAASERGQVKVHSEKLPSTKELEDKDAEDADDSEGCLICMDEFSARRKAYPLPCTGQCTGAFVHYRCIMAWLGQSGSCPLCRGACDPLVLQPMQKLELQDMTKMALQPVPLDAGIIRCYVKQVYRGMFKQYGYELYLQGQIGTQEEDKFLLAARRQVRSNMTANYTICTDKECTDAKRIGRMGSNFLGTCFTLYDNGRDPQKLAKIQDAVSSEDLVVQNVLQIREELGCVTYEPNRTSVGPRKMRVVIPDVDEEGGSSKIVRPMSRQDRLVTRLSTGDMKDLMRFSNREPVFREDLGAYCLDFGGRVSMASVKNFQLISSEDPSMGNILQFGRVADDMFTMDFQWPLSPFQAFSICLSSCDTKLACKENSLPSHALQLNQLFTLNNLPAMTVLLPSFIADGNWFLLALAAPVAALGALVHPRWRVHFGDVSRRSTKRLYLLWGLLILCAILGVLGISLEVYHSRGCPNSAVFRYEIENLARFVYQLCTRANLPYWAAFGNLLFVMRDQRRIPVGDTDSDIGVVKTDFMQQFGSVSNFSEVVRREAYLELQRPVYVVYHTERELVQIYLDEAAKGSHADIWFYREEVDEETGTKWLVNDDRTIRGKWLLYDQVLPLHEEPAFFLNVPVTVPRNASYLARAEYGSNYMTPITMRMECIENMINGYTFYKTSFLTKLRYATTFLAMVAAGTLLAANYIPPLSRALQIKKGGKSGGPSAWLEAAQRGSDKYFV</sequence>
<feature type="compositionally biased region" description="Basic and acidic residues" evidence="2">
    <location>
        <begin position="17"/>
        <end position="30"/>
    </location>
</feature>
<feature type="compositionally biased region" description="Basic and acidic residues" evidence="2">
    <location>
        <begin position="139"/>
        <end position="149"/>
    </location>
</feature>
<feature type="region of interest" description="Disordered" evidence="2">
    <location>
        <begin position="116"/>
        <end position="179"/>
    </location>
</feature>
<dbReference type="OrthoDB" id="8775810at2759"/>
<keyword evidence="1" id="KW-0479">Metal-binding</keyword>
<evidence type="ECO:0000313" key="6">
    <source>
        <dbReference type="Proteomes" id="UP000688947"/>
    </source>
</evidence>
<feature type="transmembrane region" description="Helical" evidence="3">
    <location>
        <begin position="552"/>
        <end position="570"/>
    </location>
</feature>
<keyword evidence="3" id="KW-0472">Membrane</keyword>
<dbReference type="GO" id="GO:0008270">
    <property type="term" value="F:zinc ion binding"/>
    <property type="evidence" value="ECO:0007669"/>
    <property type="project" value="UniProtKB-KW"/>
</dbReference>
<keyword evidence="3" id="KW-1133">Transmembrane helix</keyword>
<name>A0A8T1UEY0_9STRA</name>
<accession>A0A8T1UEY0</accession>
<evidence type="ECO:0000256" key="1">
    <source>
        <dbReference type="PROSITE-ProRule" id="PRU00175"/>
    </source>
</evidence>
<evidence type="ECO:0000313" key="5">
    <source>
        <dbReference type="EMBL" id="KAG6961545.1"/>
    </source>
</evidence>
<dbReference type="PROSITE" id="PS50089">
    <property type="entry name" value="ZF_RING_2"/>
    <property type="match status" value="1"/>
</dbReference>
<feature type="region of interest" description="Disordered" evidence="2">
    <location>
        <begin position="1"/>
        <end position="30"/>
    </location>
</feature>
<feature type="domain" description="RING-type" evidence="4">
    <location>
        <begin position="187"/>
        <end position="233"/>
    </location>
</feature>
<dbReference type="AlphaFoldDB" id="A0A8T1UEY0"/>
<organism evidence="5 6">
    <name type="scientific">Phytophthora cactorum</name>
    <dbReference type="NCBI Taxonomy" id="29920"/>
    <lineage>
        <taxon>Eukaryota</taxon>
        <taxon>Sar</taxon>
        <taxon>Stramenopiles</taxon>
        <taxon>Oomycota</taxon>
        <taxon>Peronosporomycetes</taxon>
        <taxon>Peronosporales</taxon>
        <taxon>Peronosporaceae</taxon>
        <taxon>Phytophthora</taxon>
    </lineage>
</organism>
<feature type="transmembrane region" description="Helical" evidence="3">
    <location>
        <begin position="633"/>
        <end position="654"/>
    </location>
</feature>
<dbReference type="InterPro" id="IPR001841">
    <property type="entry name" value="Znf_RING"/>
</dbReference>
<dbReference type="PANTHER" id="PTHR16517">
    <property type="entry name" value="TUBBY-RELATED"/>
    <property type="match status" value="1"/>
</dbReference>
<dbReference type="VEuPathDB" id="FungiDB:PC110_g2545"/>
<feature type="transmembrane region" description="Helical" evidence="3">
    <location>
        <begin position="590"/>
        <end position="613"/>
    </location>
</feature>
<comment type="caution">
    <text evidence="5">The sequence shown here is derived from an EMBL/GenBank/DDBJ whole genome shotgun (WGS) entry which is preliminary data.</text>
</comment>
<evidence type="ECO:0000256" key="2">
    <source>
        <dbReference type="SAM" id="MobiDB-lite"/>
    </source>
</evidence>
<keyword evidence="1" id="KW-0862">Zinc</keyword>
<feature type="compositionally biased region" description="Acidic residues" evidence="2">
    <location>
        <begin position="122"/>
        <end position="138"/>
    </location>
</feature>
<feature type="region of interest" description="Disordered" evidence="2">
    <location>
        <begin position="64"/>
        <end position="90"/>
    </location>
</feature>
<dbReference type="InterPro" id="IPR000007">
    <property type="entry name" value="Tubby_C"/>
</dbReference>
<dbReference type="VEuPathDB" id="FungiDB:PC110_g2544"/>
<keyword evidence="3" id="KW-0812">Transmembrane</keyword>
<dbReference type="Proteomes" id="UP000688947">
    <property type="component" value="Unassembled WGS sequence"/>
</dbReference>
<evidence type="ECO:0000256" key="3">
    <source>
        <dbReference type="SAM" id="Phobius"/>
    </source>
</evidence>
<keyword evidence="1" id="KW-0863">Zinc-finger</keyword>
<dbReference type="EMBL" id="JAENGZ010000345">
    <property type="protein sequence ID" value="KAG6961545.1"/>
    <property type="molecule type" value="Genomic_DNA"/>
</dbReference>
<proteinExistence type="predicted"/>
<dbReference type="Pfam" id="PF01167">
    <property type="entry name" value="Tub"/>
    <property type="match status" value="1"/>
</dbReference>